<comment type="caution">
    <text evidence="3">The sequence shown here is derived from an EMBL/GenBank/DDBJ whole genome shotgun (WGS) entry which is preliminary data.</text>
</comment>
<feature type="compositionally biased region" description="Basic and acidic residues" evidence="1">
    <location>
        <begin position="64"/>
        <end position="75"/>
    </location>
</feature>
<sequence length="407" mass="45880">MILKCIDTFINKKLKKHRKQLWIISTVTLVGIVLYLVIDSGDVFSTSKKSLDDDEDTNQNETSNESRENNEKSTDHNLNSKKTIPIVDVDYSKLENITILDIKYISGFPRIKIIPGAYEILKRLQNKYEVVLIVQVSQPEDCNLVKKALYDQRICTEFIEDPQTLENENMENIPLIESIDSSRAQSHSVQSNESGNKDYGSFYKIGHMESGNNSNTSNTSNIVSDIDSNVIEWIDGSSDDSIRAQFYSSEQSNISISSSYLDGMVSEDSNGSLPSFFEKLPYAERVYLDNEDLEARPALLNSAVSIIFCSSSEGKVHLIRHMTGYNPPRPSVSEFGIDTKRKLYNWGPFVALIDSDIELTRNISQNIPCLVVQDPLFSNNEDSNNDQSTSNGNINIVKSLEDIFSYI</sequence>
<protein>
    <submittedName>
        <fullName evidence="3">Uncharacterized protein</fullName>
    </submittedName>
</protein>
<gene>
    <name evidence="3" type="ORF">BB559_004346</name>
</gene>
<feature type="transmembrane region" description="Helical" evidence="2">
    <location>
        <begin position="21"/>
        <end position="38"/>
    </location>
</feature>
<proteinExistence type="predicted"/>
<evidence type="ECO:0000256" key="2">
    <source>
        <dbReference type="SAM" id="Phobius"/>
    </source>
</evidence>
<dbReference type="Proteomes" id="UP000245699">
    <property type="component" value="Unassembled WGS sequence"/>
</dbReference>
<accession>A0A2T9YF82</accession>
<name>A0A2T9YF82_9FUNG</name>
<keyword evidence="2" id="KW-1133">Transmembrane helix</keyword>
<keyword evidence="2" id="KW-0812">Transmembrane</keyword>
<keyword evidence="4" id="KW-1185">Reference proteome</keyword>
<dbReference type="AlphaFoldDB" id="A0A2T9YF82"/>
<evidence type="ECO:0000313" key="4">
    <source>
        <dbReference type="Proteomes" id="UP000245699"/>
    </source>
</evidence>
<dbReference type="EMBL" id="MBFT01000446">
    <property type="protein sequence ID" value="PVU91007.1"/>
    <property type="molecule type" value="Genomic_DNA"/>
</dbReference>
<feature type="region of interest" description="Disordered" evidence="1">
    <location>
        <begin position="48"/>
        <end position="78"/>
    </location>
</feature>
<evidence type="ECO:0000256" key="1">
    <source>
        <dbReference type="SAM" id="MobiDB-lite"/>
    </source>
</evidence>
<organism evidence="3 4">
    <name type="scientific">Furculomyces boomerangus</name>
    <dbReference type="NCBI Taxonomy" id="61424"/>
    <lineage>
        <taxon>Eukaryota</taxon>
        <taxon>Fungi</taxon>
        <taxon>Fungi incertae sedis</taxon>
        <taxon>Zoopagomycota</taxon>
        <taxon>Kickxellomycotina</taxon>
        <taxon>Harpellomycetes</taxon>
        <taxon>Harpellales</taxon>
        <taxon>Harpellaceae</taxon>
        <taxon>Furculomyces</taxon>
    </lineage>
</organism>
<reference evidence="3 4" key="1">
    <citation type="journal article" date="2018" name="MBio">
        <title>Comparative Genomics Reveals the Core Gene Toolbox for the Fungus-Insect Symbiosis.</title>
        <authorList>
            <person name="Wang Y."/>
            <person name="Stata M."/>
            <person name="Wang W."/>
            <person name="Stajich J.E."/>
            <person name="White M.M."/>
            <person name="Moncalvo J.M."/>
        </authorList>
    </citation>
    <scope>NUCLEOTIDE SEQUENCE [LARGE SCALE GENOMIC DNA]</scope>
    <source>
        <strain evidence="3 4">AUS-77-4</strain>
    </source>
</reference>
<evidence type="ECO:0000313" key="3">
    <source>
        <dbReference type="EMBL" id="PVU91007.1"/>
    </source>
</evidence>
<keyword evidence="2" id="KW-0472">Membrane</keyword>